<name>A0A1I7WHG5_HETBA</name>
<dbReference type="WBParaSite" id="Hba_04400">
    <property type="protein sequence ID" value="Hba_04400"/>
    <property type="gene ID" value="Hba_04400"/>
</dbReference>
<organism evidence="1 2">
    <name type="scientific">Heterorhabditis bacteriophora</name>
    <name type="common">Entomopathogenic nematode worm</name>
    <dbReference type="NCBI Taxonomy" id="37862"/>
    <lineage>
        <taxon>Eukaryota</taxon>
        <taxon>Metazoa</taxon>
        <taxon>Ecdysozoa</taxon>
        <taxon>Nematoda</taxon>
        <taxon>Chromadorea</taxon>
        <taxon>Rhabditida</taxon>
        <taxon>Rhabditina</taxon>
        <taxon>Rhabditomorpha</taxon>
        <taxon>Strongyloidea</taxon>
        <taxon>Heterorhabditidae</taxon>
        <taxon>Heterorhabditis</taxon>
    </lineage>
</organism>
<evidence type="ECO:0000313" key="1">
    <source>
        <dbReference type="Proteomes" id="UP000095283"/>
    </source>
</evidence>
<keyword evidence="1" id="KW-1185">Reference proteome</keyword>
<sequence>MGILAQQSLSPPTDFIDSYPCQVVHYSSLYHILLGDEGSSKLPFWRLVNLHFFVK</sequence>
<dbReference type="AlphaFoldDB" id="A0A1I7WHG5"/>
<dbReference type="Proteomes" id="UP000095283">
    <property type="component" value="Unplaced"/>
</dbReference>
<proteinExistence type="predicted"/>
<evidence type="ECO:0000313" key="2">
    <source>
        <dbReference type="WBParaSite" id="Hba_04400"/>
    </source>
</evidence>
<reference evidence="2" key="1">
    <citation type="submission" date="2016-11" db="UniProtKB">
        <authorList>
            <consortium name="WormBaseParasite"/>
        </authorList>
    </citation>
    <scope>IDENTIFICATION</scope>
</reference>
<accession>A0A1I7WHG5</accession>
<protein>
    <submittedName>
        <fullName evidence="2">Ovule protein</fullName>
    </submittedName>
</protein>